<evidence type="ECO:0000256" key="1">
    <source>
        <dbReference type="SAM" id="MobiDB-lite"/>
    </source>
</evidence>
<dbReference type="AlphaFoldDB" id="E9H3V2"/>
<keyword evidence="4" id="KW-1185">Reference proteome</keyword>
<dbReference type="HOGENOM" id="CLU_467153_0_0_1"/>
<dbReference type="PhylomeDB" id="E9H3V2"/>
<dbReference type="PROSITE" id="PS51257">
    <property type="entry name" value="PROKAR_LIPOPROTEIN"/>
    <property type="match status" value="1"/>
</dbReference>
<sequence>MKLIVTVLVLMIAACLVATTKAQSSTIKTTKATTLKTTTPRSAPSTTTRKLTTTRKPNVTTTRIVTTTKPTTNPAVFSFCRDRNSSAATGQIQLNKTSQTDTSSCVFDIVAPPGQQIQISCSVVSFNNYNIKMVLFDAIESDWPRPVLNKTYYSTANTLSVYSDFKGSDEFNCKWNTTPNENTTKFKLCRHGQATSANGTIQPLAGNLSQRRCSFSIVAPPEYQIEFSCSAINLTRYKTVGGTIAVFESSNRLETNQTYFSTAENELFIALNLDKDDWIDCKWTTSRREKKTNFKRDLCRDEKATSAIGTITLTRDVKVPSGGCTFVIEAPPDQRIEITCTAVSSDLTIDGLMEFKDGYVPVEPVINQVYHSDSDNKVLVFSGWSESERFSCKWAILPKENGTNLKLCRDTETRSANGTITPLTVLSEGTNDCSFLIEAPPETQIQISCSAIDIDIESSRFHIVGVLGGAVSNPLLNYNYYSANNNLHLEIDVYSDEWFSCKWTTVPKKNGTTKSLAQLLPGFLRCTETTRVLPHLGRLSSHTIPILHPVPLTKLHSTPGQQLTWNAAEIGVELCTFLTTFTNS</sequence>
<feature type="region of interest" description="Disordered" evidence="1">
    <location>
        <begin position="33"/>
        <end position="55"/>
    </location>
</feature>
<evidence type="ECO:0000313" key="4">
    <source>
        <dbReference type="Proteomes" id="UP000000305"/>
    </source>
</evidence>
<dbReference type="Proteomes" id="UP000000305">
    <property type="component" value="Unassembled WGS sequence"/>
</dbReference>
<evidence type="ECO:0008006" key="5">
    <source>
        <dbReference type="Google" id="ProtNLM"/>
    </source>
</evidence>
<evidence type="ECO:0000256" key="2">
    <source>
        <dbReference type="SAM" id="SignalP"/>
    </source>
</evidence>
<name>E9H3V2_DAPPU</name>
<dbReference type="InParanoid" id="E9H3V2"/>
<dbReference type="EMBL" id="GL732589">
    <property type="protein sequence ID" value="EFX73649.1"/>
    <property type="molecule type" value="Genomic_DNA"/>
</dbReference>
<feature type="signal peptide" evidence="2">
    <location>
        <begin position="1"/>
        <end position="22"/>
    </location>
</feature>
<gene>
    <name evidence="3" type="ORF">DAPPUDRAFT_252947</name>
</gene>
<keyword evidence="2" id="KW-0732">Signal</keyword>
<dbReference type="KEGG" id="dpx:DAPPUDRAFT_252947"/>
<evidence type="ECO:0000313" key="3">
    <source>
        <dbReference type="EMBL" id="EFX73649.1"/>
    </source>
</evidence>
<feature type="chain" id="PRO_5003240800" description="CUB domain-containing protein" evidence="2">
    <location>
        <begin position="23"/>
        <end position="584"/>
    </location>
</feature>
<protein>
    <recommendedName>
        <fullName evidence="5">CUB domain-containing protein</fullName>
    </recommendedName>
</protein>
<dbReference type="OrthoDB" id="6387058at2759"/>
<organism evidence="3 4">
    <name type="scientific">Daphnia pulex</name>
    <name type="common">Water flea</name>
    <dbReference type="NCBI Taxonomy" id="6669"/>
    <lineage>
        <taxon>Eukaryota</taxon>
        <taxon>Metazoa</taxon>
        <taxon>Ecdysozoa</taxon>
        <taxon>Arthropoda</taxon>
        <taxon>Crustacea</taxon>
        <taxon>Branchiopoda</taxon>
        <taxon>Diplostraca</taxon>
        <taxon>Cladocera</taxon>
        <taxon>Anomopoda</taxon>
        <taxon>Daphniidae</taxon>
        <taxon>Daphnia</taxon>
    </lineage>
</organism>
<proteinExistence type="predicted"/>
<accession>E9H3V2</accession>
<reference evidence="3 4" key="1">
    <citation type="journal article" date="2011" name="Science">
        <title>The ecoresponsive genome of Daphnia pulex.</title>
        <authorList>
            <person name="Colbourne J.K."/>
            <person name="Pfrender M.E."/>
            <person name="Gilbert D."/>
            <person name="Thomas W.K."/>
            <person name="Tucker A."/>
            <person name="Oakley T.H."/>
            <person name="Tokishita S."/>
            <person name="Aerts A."/>
            <person name="Arnold G.J."/>
            <person name="Basu M.K."/>
            <person name="Bauer D.J."/>
            <person name="Caceres C.E."/>
            <person name="Carmel L."/>
            <person name="Casola C."/>
            <person name="Choi J.H."/>
            <person name="Detter J.C."/>
            <person name="Dong Q."/>
            <person name="Dusheyko S."/>
            <person name="Eads B.D."/>
            <person name="Frohlich T."/>
            <person name="Geiler-Samerotte K.A."/>
            <person name="Gerlach D."/>
            <person name="Hatcher P."/>
            <person name="Jogdeo S."/>
            <person name="Krijgsveld J."/>
            <person name="Kriventseva E.V."/>
            <person name="Kultz D."/>
            <person name="Laforsch C."/>
            <person name="Lindquist E."/>
            <person name="Lopez J."/>
            <person name="Manak J.R."/>
            <person name="Muller J."/>
            <person name="Pangilinan J."/>
            <person name="Patwardhan R.P."/>
            <person name="Pitluck S."/>
            <person name="Pritham E.J."/>
            <person name="Rechtsteiner A."/>
            <person name="Rho M."/>
            <person name="Rogozin I.B."/>
            <person name="Sakarya O."/>
            <person name="Salamov A."/>
            <person name="Schaack S."/>
            <person name="Shapiro H."/>
            <person name="Shiga Y."/>
            <person name="Skalitzky C."/>
            <person name="Smith Z."/>
            <person name="Souvorov A."/>
            <person name="Sung W."/>
            <person name="Tang Z."/>
            <person name="Tsuchiya D."/>
            <person name="Tu H."/>
            <person name="Vos H."/>
            <person name="Wang M."/>
            <person name="Wolf Y.I."/>
            <person name="Yamagata H."/>
            <person name="Yamada T."/>
            <person name="Ye Y."/>
            <person name="Shaw J.R."/>
            <person name="Andrews J."/>
            <person name="Crease T.J."/>
            <person name="Tang H."/>
            <person name="Lucas S.M."/>
            <person name="Robertson H.M."/>
            <person name="Bork P."/>
            <person name="Koonin E.V."/>
            <person name="Zdobnov E.M."/>
            <person name="Grigoriev I.V."/>
            <person name="Lynch M."/>
            <person name="Boore J.L."/>
        </authorList>
    </citation>
    <scope>NUCLEOTIDE SEQUENCE [LARGE SCALE GENOMIC DNA]</scope>
</reference>